<feature type="compositionally biased region" description="Low complexity" evidence="2">
    <location>
        <begin position="1527"/>
        <end position="1539"/>
    </location>
</feature>
<dbReference type="GO" id="GO:0008270">
    <property type="term" value="F:zinc ion binding"/>
    <property type="evidence" value="ECO:0007669"/>
    <property type="project" value="UniProtKB-KW"/>
</dbReference>
<feature type="region of interest" description="Disordered" evidence="2">
    <location>
        <begin position="1079"/>
        <end position="1120"/>
    </location>
</feature>
<feature type="region of interest" description="Disordered" evidence="2">
    <location>
        <begin position="1254"/>
        <end position="1298"/>
    </location>
</feature>
<dbReference type="OrthoDB" id="10063916at2759"/>
<evidence type="ECO:0000256" key="2">
    <source>
        <dbReference type="SAM" id="MobiDB-lite"/>
    </source>
</evidence>
<feature type="compositionally biased region" description="Polar residues" evidence="2">
    <location>
        <begin position="1503"/>
        <end position="1518"/>
    </location>
</feature>
<name>A0A9Q0YEU7_HOLLE</name>
<accession>A0A9Q0YEU7</accession>
<dbReference type="PANTHER" id="PTHR12451">
    <property type="entry name" value="TRANSCRIPTION FACTOR CASTOR PROTEIN MING -RELATED"/>
    <property type="match status" value="1"/>
</dbReference>
<feature type="compositionally biased region" description="Acidic residues" evidence="2">
    <location>
        <begin position="249"/>
        <end position="273"/>
    </location>
</feature>
<feature type="compositionally biased region" description="Basic and acidic residues" evidence="2">
    <location>
        <begin position="1054"/>
        <end position="1064"/>
    </location>
</feature>
<feature type="region of interest" description="Disordered" evidence="2">
    <location>
        <begin position="1018"/>
        <end position="1064"/>
    </location>
</feature>
<dbReference type="SMART" id="SM00355">
    <property type="entry name" value="ZnF_C2H2"/>
    <property type="match status" value="10"/>
</dbReference>
<dbReference type="InterPro" id="IPR040373">
    <property type="entry name" value="CASZ1"/>
</dbReference>
<keyword evidence="1" id="KW-0479">Metal-binding</keyword>
<feature type="compositionally biased region" description="Low complexity" evidence="2">
    <location>
        <begin position="642"/>
        <end position="653"/>
    </location>
</feature>
<gene>
    <name evidence="4" type="ORF">HOLleu_38788</name>
</gene>
<feature type="region of interest" description="Disordered" evidence="2">
    <location>
        <begin position="184"/>
        <end position="338"/>
    </location>
</feature>
<keyword evidence="1" id="KW-0862">Zinc</keyword>
<dbReference type="GO" id="GO:0005634">
    <property type="term" value="C:nucleus"/>
    <property type="evidence" value="ECO:0007669"/>
    <property type="project" value="TreeGrafter"/>
</dbReference>
<dbReference type="PROSITE" id="PS50157">
    <property type="entry name" value="ZINC_FINGER_C2H2_2"/>
    <property type="match status" value="3"/>
</dbReference>
<protein>
    <submittedName>
        <fullName evidence="4">Zinc finger protein castor-like 1</fullName>
    </submittedName>
</protein>
<evidence type="ECO:0000313" key="5">
    <source>
        <dbReference type="Proteomes" id="UP001152320"/>
    </source>
</evidence>
<evidence type="ECO:0000256" key="1">
    <source>
        <dbReference type="PROSITE-ProRule" id="PRU00042"/>
    </source>
</evidence>
<dbReference type="GO" id="GO:0045664">
    <property type="term" value="P:regulation of neuron differentiation"/>
    <property type="evidence" value="ECO:0007669"/>
    <property type="project" value="TreeGrafter"/>
</dbReference>
<dbReference type="PROSITE" id="PS00028">
    <property type="entry name" value="ZINC_FINGER_C2H2_1"/>
    <property type="match status" value="7"/>
</dbReference>
<evidence type="ECO:0000313" key="4">
    <source>
        <dbReference type="EMBL" id="KAJ8021547.1"/>
    </source>
</evidence>
<dbReference type="GO" id="GO:0000977">
    <property type="term" value="F:RNA polymerase II transcription regulatory region sequence-specific DNA binding"/>
    <property type="evidence" value="ECO:0007669"/>
    <property type="project" value="TreeGrafter"/>
</dbReference>
<evidence type="ECO:0000259" key="3">
    <source>
        <dbReference type="PROSITE" id="PS50157"/>
    </source>
</evidence>
<feature type="compositionally biased region" description="Basic and acidic residues" evidence="2">
    <location>
        <begin position="61"/>
        <end position="72"/>
    </location>
</feature>
<reference evidence="4" key="1">
    <citation type="submission" date="2021-10" db="EMBL/GenBank/DDBJ databases">
        <title>Tropical sea cucumber genome reveals ecological adaptation and Cuvierian tubules defense mechanism.</title>
        <authorList>
            <person name="Chen T."/>
        </authorList>
    </citation>
    <scope>NUCLEOTIDE SEQUENCE</scope>
    <source>
        <strain evidence="4">Nanhai2018</strain>
        <tissue evidence="4">Muscle</tissue>
    </source>
</reference>
<sequence>MSKTKVKLDAICAKLKKSLAQPDDTTVSEVQTDLEESPQEPLTSSESLSENQVLKPNVPNGHDESNNRDGSDRGWTVIGAELNGAAMDGDADSIPSSRASTPTHCNNNSSSMRVLTGASRRKSKRKVSRVDPSAFDVNGSSPLALQDESSDDIVMANDDINKSSNSIASFSHRATQGEYNELSMHNLNCYPEDSPTSDEEAPQDLSVHVVTPDKAQSDRGSPQESAKAFGKDSYDPLAIANFAERSEGLEESDLLIDEDDSQEEAEGLEEEEVEAKSTRNNDEAMAIKPEESYPSEPEDLSMPKVSPQIRKSDISGTEEIDKEEDGPLQDEVGSLNNNKIKGDVMYDTAAVREYAANTMKEFLGMYGYEEEQRSERDDVRLDNFAFGQLTQENLKAYAKRPVDAFRARLEQEIRANPPKSDARGLHDELQPKFMHMKLEKRTSSGKRKLGLHNGSQTFVKKMNLHVKGDKNMDDEDQERSSRFSKYDYFIQKLEAGESISHDIPNARISKYDSYIHQLNQGNSIEKVIGKRELESHKLSEELSSHMKGQRGGNPVCSQSTSPVEGVSRLHQRGSEMDLPSASLAQTMLPRSPFPVLSSITGMPPLPHLIPGPLTAMNLSSRMEIGTGPQSGSLPQPRLNGDSSNKASSESSQSGLFKRSLLSGQREEADIIGSEPVKGFSKYIARYAANENCQHCGFHYKEHFHCTEEECNFARFTRKEDVMRHYNWHRRRDDSLQHGFMRFSPSDDCSHHYPGCALNFRNTHYHCMQQGCNKVYTSTSDVLGHENFHKKNASLLNEGFQRYRATEDCGKQTCEFYGMKTTHFHCQRQGCNFVFKNKYDIERHKTFHTKDDIYKREGFKKFSKHELTGDPQEQWLWDSSKKKKGMRKNIKSCRYDSCPYSHMLNHFHCLRPGCNFVFTTANQMHSHKRKHERLERIIRYDRTNIDKHGAINLKHQMQAGLPGTSNSHPLPLVKSESSILQNVLQSPMVVLKPGIPYQALSIGGQMPLVNTSMGALPLMPPMPSSASSSSSGDSISQVVKSEPSSPEMSRPPPPYKERESPEEKKLPEAFAKIEATVGNSEGEELNDSLNLPVPSDISPPYGEEEDISDDGEKSADDGKQEDTWRKYLKRYTANDPCNSRCEMLYKDHYHCVVDNCGQIFKSKESVKKHTRYHFMSEEASKLGFHFYPHGQSCEDKFKGCVFSPLAHYHCMWSIKPGSWCGEVIHTGSSLMRPHYEKHRKNPNLEKIQDRVEEPIEALSEPSSPRTVSPQITAPPVATIRPQTVTNNSPSHASQSQRSTGYESYEAEKCPRENCPLSKQSHFHCTKAECQYATENMELMLDHKTNEKLIFDSFKQCSRKVDCQRPGCKYNMLHKHFHCMHQGCHFSFLQVQQMESHGRKHMRRIYGKLFNRPNSNNPGSSQQFVLPIMSLPRAESPPMVGPPTMVPTVPFYQRLISSAMVPGIPPGSTTISWSAIPQPTLVNVTGITPHTSLQSPQQLLVPISSLSGQPMTSDTPSPSNAYGRYGEASSPPRSASPGRSYSPRKRPLTLVIEDPGAPSGYKRYKRGPLDSSMQEKFQRFERNEHCGDSSCQYTLNTTHYHCLHEGCNYRFAGKTMMYKHAQHHDRVDSIVQDDFQRYKSTMDCKRSDCEFGNKNTHFHCLRCPFICTDSGKVAVHRKQHSKTAVAEKNCFKTYSSSEPCPFSDCKYNQKYAHFHCIKEGCSQAVMGLSQMEIHHKKHQEDEISESGTSSALVT</sequence>
<feature type="domain" description="C2H2-type" evidence="3">
    <location>
        <begin position="1148"/>
        <end position="1177"/>
    </location>
</feature>
<feature type="compositionally biased region" description="Polar residues" evidence="2">
    <location>
        <begin position="94"/>
        <end position="113"/>
    </location>
</feature>
<keyword evidence="1" id="KW-0863">Zinc-finger</keyword>
<feature type="compositionally biased region" description="Polar residues" evidence="2">
    <location>
        <begin position="1259"/>
        <end position="1270"/>
    </location>
</feature>
<proteinExistence type="predicted"/>
<dbReference type="Proteomes" id="UP001152320">
    <property type="component" value="Chromosome 21"/>
</dbReference>
<dbReference type="GO" id="GO:0045944">
    <property type="term" value="P:positive regulation of transcription by RNA polymerase II"/>
    <property type="evidence" value="ECO:0007669"/>
    <property type="project" value="TreeGrafter"/>
</dbReference>
<feature type="compositionally biased region" description="Polar residues" evidence="2">
    <location>
        <begin position="1279"/>
        <end position="1298"/>
    </location>
</feature>
<dbReference type="PANTHER" id="PTHR12451:SF0">
    <property type="entry name" value="ZINC FINGER PROTEIN CASTOR HOMOLOG 1"/>
    <property type="match status" value="1"/>
</dbReference>
<dbReference type="InterPro" id="IPR013087">
    <property type="entry name" value="Znf_C2H2_type"/>
</dbReference>
<feature type="compositionally biased region" description="Acidic residues" evidence="2">
    <location>
        <begin position="316"/>
        <end position="328"/>
    </location>
</feature>
<dbReference type="GO" id="GO:0000981">
    <property type="term" value="F:DNA-binding transcription factor activity, RNA polymerase II-specific"/>
    <property type="evidence" value="ECO:0007669"/>
    <property type="project" value="TreeGrafter"/>
</dbReference>
<feature type="compositionally biased region" description="Basic and acidic residues" evidence="2">
    <location>
        <begin position="1109"/>
        <end position="1120"/>
    </location>
</feature>
<organism evidence="4 5">
    <name type="scientific">Holothuria leucospilota</name>
    <name type="common">Black long sea cucumber</name>
    <name type="synonym">Mertensiothuria leucospilota</name>
    <dbReference type="NCBI Taxonomy" id="206669"/>
    <lineage>
        <taxon>Eukaryota</taxon>
        <taxon>Metazoa</taxon>
        <taxon>Echinodermata</taxon>
        <taxon>Eleutherozoa</taxon>
        <taxon>Echinozoa</taxon>
        <taxon>Holothuroidea</taxon>
        <taxon>Aspidochirotacea</taxon>
        <taxon>Aspidochirotida</taxon>
        <taxon>Holothuriidae</taxon>
        <taxon>Holothuria</taxon>
    </lineage>
</organism>
<comment type="caution">
    <text evidence="4">The sequence shown here is derived from an EMBL/GenBank/DDBJ whole genome shotgun (WGS) entry which is preliminary data.</text>
</comment>
<feature type="domain" description="C2H2-type" evidence="3">
    <location>
        <begin position="823"/>
        <end position="852"/>
    </location>
</feature>
<keyword evidence="5" id="KW-1185">Reference proteome</keyword>
<feature type="compositionally biased region" description="Polar residues" evidence="2">
    <location>
        <begin position="40"/>
        <end position="54"/>
    </location>
</feature>
<feature type="domain" description="C2H2-type" evidence="3">
    <location>
        <begin position="764"/>
        <end position="793"/>
    </location>
</feature>
<feature type="region of interest" description="Disordered" evidence="2">
    <location>
        <begin position="622"/>
        <end position="660"/>
    </location>
</feature>
<dbReference type="EMBL" id="JAIZAY010000021">
    <property type="protein sequence ID" value="KAJ8021547.1"/>
    <property type="molecule type" value="Genomic_DNA"/>
</dbReference>
<feature type="region of interest" description="Disordered" evidence="2">
    <location>
        <begin position="1503"/>
        <end position="1565"/>
    </location>
</feature>
<feature type="region of interest" description="Disordered" evidence="2">
    <location>
        <begin position="17"/>
        <end position="150"/>
    </location>
</feature>